<feature type="transmembrane region" description="Helical" evidence="1">
    <location>
        <begin position="12"/>
        <end position="32"/>
    </location>
</feature>
<keyword evidence="1" id="KW-0472">Membrane</keyword>
<gene>
    <name evidence="2" type="ORF">A2918_02465</name>
</gene>
<organism evidence="2 3">
    <name type="scientific">Candidatus Yanofskybacteria bacterium RIFCSPLOWO2_01_FULL_42_49</name>
    <dbReference type="NCBI Taxonomy" id="1802694"/>
    <lineage>
        <taxon>Bacteria</taxon>
        <taxon>Candidatus Yanofskyibacteriota</taxon>
    </lineage>
</organism>
<reference evidence="2 3" key="1">
    <citation type="journal article" date="2016" name="Nat. Commun.">
        <title>Thousands of microbial genomes shed light on interconnected biogeochemical processes in an aquifer system.</title>
        <authorList>
            <person name="Anantharaman K."/>
            <person name="Brown C.T."/>
            <person name="Hug L.A."/>
            <person name="Sharon I."/>
            <person name="Castelle C.J."/>
            <person name="Probst A.J."/>
            <person name="Thomas B.C."/>
            <person name="Singh A."/>
            <person name="Wilkins M.J."/>
            <person name="Karaoz U."/>
            <person name="Brodie E.L."/>
            <person name="Williams K.H."/>
            <person name="Hubbard S.S."/>
            <person name="Banfield J.F."/>
        </authorList>
    </citation>
    <scope>NUCLEOTIDE SEQUENCE [LARGE SCALE GENOMIC DNA]</scope>
</reference>
<evidence type="ECO:0000256" key="1">
    <source>
        <dbReference type="SAM" id="Phobius"/>
    </source>
</evidence>
<feature type="transmembrane region" description="Helical" evidence="1">
    <location>
        <begin position="38"/>
        <end position="56"/>
    </location>
</feature>
<accession>A0A1F8GA36</accession>
<dbReference type="AlphaFoldDB" id="A0A1F8GA36"/>
<evidence type="ECO:0000313" key="3">
    <source>
        <dbReference type="Proteomes" id="UP000178227"/>
    </source>
</evidence>
<keyword evidence="1" id="KW-1133">Transmembrane helix</keyword>
<keyword evidence="1" id="KW-0812">Transmembrane</keyword>
<dbReference type="EMBL" id="MGKI01000013">
    <property type="protein sequence ID" value="OGN22227.1"/>
    <property type="molecule type" value="Genomic_DNA"/>
</dbReference>
<proteinExistence type="predicted"/>
<protein>
    <recommendedName>
        <fullName evidence="4">EamA domain-containing protein</fullName>
    </recommendedName>
</protein>
<evidence type="ECO:0000313" key="2">
    <source>
        <dbReference type="EMBL" id="OGN22227.1"/>
    </source>
</evidence>
<dbReference type="STRING" id="1802694.A2918_02465"/>
<evidence type="ECO:0008006" key="4">
    <source>
        <dbReference type="Google" id="ProtNLM"/>
    </source>
</evidence>
<comment type="caution">
    <text evidence="2">The sequence shown here is derived from an EMBL/GenBank/DDBJ whole genome shotgun (WGS) entry which is preliminary data.</text>
</comment>
<dbReference type="Proteomes" id="UP000178227">
    <property type="component" value="Unassembled WGS sequence"/>
</dbReference>
<name>A0A1F8GA36_9BACT</name>
<sequence>MQLQRGGGMNWKLVRWSLGVFVFWGALCLIQGHPFWHQFVMAGFSPLGAMIWLRIFTGTWTGMGRA</sequence>